<feature type="non-terminal residue" evidence="2">
    <location>
        <position position="1011"/>
    </location>
</feature>
<evidence type="ECO:0000313" key="2">
    <source>
        <dbReference type="EMBL" id="CAB4004605.1"/>
    </source>
</evidence>
<name>A0A7D9EAF1_PARCT</name>
<evidence type="ECO:0000313" key="3">
    <source>
        <dbReference type="Proteomes" id="UP001152795"/>
    </source>
</evidence>
<dbReference type="PANTHER" id="PTHR13650:SF0">
    <property type="entry name" value="SPATACSIN"/>
    <property type="match status" value="1"/>
</dbReference>
<accession>A0A7D9EAF1</accession>
<dbReference type="PANTHER" id="PTHR13650">
    <property type="entry name" value="SPATACSIN"/>
    <property type="match status" value="1"/>
</dbReference>
<gene>
    <name evidence="2" type="ORF">PACLA_8A084699</name>
</gene>
<dbReference type="AlphaFoldDB" id="A0A7D9EAF1"/>
<dbReference type="InterPro" id="IPR028103">
    <property type="entry name" value="Spatacsin"/>
</dbReference>
<feature type="domain" description="Spatacsin C-terminal" evidence="1">
    <location>
        <begin position="674"/>
        <end position="955"/>
    </location>
</feature>
<dbReference type="InterPro" id="IPR028107">
    <property type="entry name" value="Spatacsin_C_dom"/>
</dbReference>
<proteinExistence type="predicted"/>
<dbReference type="EMBL" id="CACRXK020004950">
    <property type="protein sequence ID" value="CAB4004605.1"/>
    <property type="molecule type" value="Genomic_DNA"/>
</dbReference>
<sequence length="1011" mass="115021">TDLNPETSPDNLFDVLSLCNDVNDSWKAILGHCIALRRPLFAVLAACYKEAKAVDCICAWLCSIHDKEIFHSALENISDIQWHKWTLDNLLTLILTISKYGGEYVHSLTRAFYLFDPDNMLLPFIQFYEVFSIHMDFEAAGTQLSDFVQRHKSVSVNDSLRRQIVVGDLTWCERVSSGVVQNMLRSSQTMYMQVQLLKLLCYSKFGNGFSIMVPDFKKLYKICQILEEGAVFAQCLDLASDQTEVSRIMEELMQRQQFTQAREYATLVGISSDKVSIMQIIHKKENIQASRLWENERERVAFWENCDRYFEEEECTTAGQFFEDEACRSFVSNREKATLLCFAVKWFSGKRLRGEAVTKSSDELAGLESQMWLCIINDRIHSTDEVKSKTAIHKFTCCESDSDLVQERIVTVDEGFSHLIKDEQMRDVFKDILGELLDQGQITQARRLSQLFGVSTSDLDIVLTCIFLAQEILNPDSLDEEIKALLVREDKPTLSNSLRSSEDTFLGSLCQSIQSGHADTIGSYDGMSSWTVISDNLAAMENLAQSCVSGRICCSRVIVGYKICQTLVLGFDKVVCSDPVELLCKLLESALDQRYQLATQYIKAFNLDSEMIAKFVAKSITMSLTVYTGSAIQEEKVFIFNPTSKEDMDNVTSLTEDKLVLGGFLFDEALLLAKNRKHNKPSSSALAMEVELLIIAHHCQTLACNTEGISSILKLAQLCTHALAEANEYQQMARLLTGIGRFSEMTYIFQALMDHHHFELLVKKGVDNENKLKIALLKYLDKYYLDDTEKHLLVAYRFSMHREVAVSLETSADSQVYKLVQKGLGATNEVRTQLVSIAQTYTYAMENFKEEGCLLQALECAKKHRLVELQKYLLPTGMVILDLSDKSLAEFLAKYNNFFEAYIVADAYNKRSLDVWVEPLFNHVILRGDFKYLNEICSVFQMSNTILSQLVVRYRSELQRNSTAMVNMKKVMRCEKDVICRYKLAVELGYKDEIDAIRQSEAGALVRDSCR</sequence>
<keyword evidence="3" id="KW-1185">Reference proteome</keyword>
<reference evidence="2" key="1">
    <citation type="submission" date="2020-04" db="EMBL/GenBank/DDBJ databases">
        <authorList>
            <person name="Alioto T."/>
            <person name="Alioto T."/>
            <person name="Gomez Garrido J."/>
        </authorList>
    </citation>
    <scope>NUCLEOTIDE SEQUENCE</scope>
    <source>
        <strain evidence="2">A484AB</strain>
    </source>
</reference>
<protein>
    <recommendedName>
        <fullName evidence="1">Spatacsin C-terminal domain-containing protein</fullName>
    </recommendedName>
</protein>
<organism evidence="2 3">
    <name type="scientific">Paramuricea clavata</name>
    <name type="common">Red gorgonian</name>
    <name type="synonym">Violescent sea-whip</name>
    <dbReference type="NCBI Taxonomy" id="317549"/>
    <lineage>
        <taxon>Eukaryota</taxon>
        <taxon>Metazoa</taxon>
        <taxon>Cnidaria</taxon>
        <taxon>Anthozoa</taxon>
        <taxon>Octocorallia</taxon>
        <taxon>Malacalcyonacea</taxon>
        <taxon>Plexauridae</taxon>
        <taxon>Paramuricea</taxon>
    </lineage>
</organism>
<comment type="caution">
    <text evidence="2">The sequence shown here is derived from an EMBL/GenBank/DDBJ whole genome shotgun (WGS) entry which is preliminary data.</text>
</comment>
<dbReference type="Pfam" id="PF14649">
    <property type="entry name" value="Spatacsin_C"/>
    <property type="match status" value="1"/>
</dbReference>
<dbReference type="Proteomes" id="UP001152795">
    <property type="component" value="Unassembled WGS sequence"/>
</dbReference>
<dbReference type="OrthoDB" id="2018754at2759"/>
<evidence type="ECO:0000259" key="1">
    <source>
        <dbReference type="Pfam" id="PF14649"/>
    </source>
</evidence>
<dbReference type="GO" id="GO:0005737">
    <property type="term" value="C:cytoplasm"/>
    <property type="evidence" value="ECO:0007669"/>
    <property type="project" value="TreeGrafter"/>
</dbReference>